<dbReference type="FunFam" id="2.60.300.12:FF:000006">
    <property type="entry name" value="Iron-sulfur cluster assembly 2 mitochondrial"/>
    <property type="match status" value="1"/>
</dbReference>
<name>A0AAN8XQU7_HALRR</name>
<dbReference type="PANTHER" id="PTHR43011:SF1">
    <property type="entry name" value="IRON-SULFUR CLUSTER ASSEMBLY 2 HOMOLOG, MITOCHONDRIAL"/>
    <property type="match status" value="1"/>
</dbReference>
<evidence type="ECO:0000256" key="9">
    <source>
        <dbReference type="ARBA" id="ARBA00093471"/>
    </source>
</evidence>
<evidence type="ECO:0000256" key="3">
    <source>
        <dbReference type="ARBA" id="ARBA00022723"/>
    </source>
</evidence>
<dbReference type="GO" id="GO:0009055">
    <property type="term" value="F:electron transfer activity"/>
    <property type="evidence" value="ECO:0007669"/>
    <property type="project" value="InterPro"/>
</dbReference>
<evidence type="ECO:0000259" key="11">
    <source>
        <dbReference type="PROSITE" id="PS51007"/>
    </source>
</evidence>
<dbReference type="EMBL" id="JAXCGZ010003980">
    <property type="protein sequence ID" value="KAK7082535.1"/>
    <property type="molecule type" value="Genomic_DNA"/>
</dbReference>
<comment type="caution">
    <text evidence="12">The sequence shown here is derived from an EMBL/GenBank/DDBJ whole genome shotgun (WGS) entry which is preliminary data.</text>
</comment>
<dbReference type="SUPFAM" id="SSF89360">
    <property type="entry name" value="HesB-like domain"/>
    <property type="match status" value="1"/>
</dbReference>
<organism evidence="12 13">
    <name type="scientific">Halocaridina rubra</name>
    <name type="common">Hawaiian red shrimp</name>
    <dbReference type="NCBI Taxonomy" id="373956"/>
    <lineage>
        <taxon>Eukaryota</taxon>
        <taxon>Metazoa</taxon>
        <taxon>Ecdysozoa</taxon>
        <taxon>Arthropoda</taxon>
        <taxon>Crustacea</taxon>
        <taxon>Multicrustacea</taxon>
        <taxon>Malacostraca</taxon>
        <taxon>Eumalacostraca</taxon>
        <taxon>Eucarida</taxon>
        <taxon>Decapoda</taxon>
        <taxon>Pleocyemata</taxon>
        <taxon>Caridea</taxon>
        <taxon>Atyoidea</taxon>
        <taxon>Atyidae</taxon>
        <taxon>Halocaridina</taxon>
    </lineage>
</organism>
<evidence type="ECO:0000256" key="5">
    <source>
        <dbReference type="ARBA" id="ARBA00023128"/>
    </source>
</evidence>
<keyword evidence="10" id="KW-0349">Heme</keyword>
<sequence length="190" mass="20967">MPFVIQDVNKNMAAGAMFRSGSTVFSRTFMVTRCTHCHPRRFAPILPPDLAVRQSSQQQNATYVTDASAAVTEKSVENTSPDADLSLSDSCITRLKEIIGDDKSFLRVVVEGGGCSGFQYKFDIDTEISEDDRVFTREGMRVIIDETSLEYVKGSTIDYHTELIRAAFRILNNPQAESGCSCGASFSIKL</sequence>
<keyword evidence="13" id="KW-1185">Reference proteome</keyword>
<dbReference type="NCBIfam" id="TIGR00049">
    <property type="entry name" value="iron-sulfur cluster assembly accessory protein"/>
    <property type="match status" value="1"/>
</dbReference>
<dbReference type="GO" id="GO:0120510">
    <property type="term" value="C:mitochondrial [4Fe-4S] assembly complex"/>
    <property type="evidence" value="ECO:0007669"/>
    <property type="project" value="UniProtKB-ARBA"/>
</dbReference>
<keyword evidence="4 10" id="KW-0408">Iron</keyword>
<comment type="similarity">
    <text evidence="2">Belongs to the HesB/IscA family.</text>
</comment>
<evidence type="ECO:0000256" key="8">
    <source>
        <dbReference type="ARBA" id="ARBA00077082"/>
    </source>
</evidence>
<dbReference type="InterPro" id="IPR009056">
    <property type="entry name" value="Cyt_c-like_dom"/>
</dbReference>
<accession>A0AAN8XQU7</accession>
<keyword evidence="5" id="KW-0496">Mitochondrion</keyword>
<dbReference type="AlphaFoldDB" id="A0AAN8XQU7"/>
<comment type="function">
    <text evidence="6">Involved in the maturation of mitochondrial 4Fe-4S proteins functioning late in the iron-sulfur cluster assembly pathway. May be involved in the binding of an intermediate of Fe/S cluster assembly.</text>
</comment>
<dbReference type="PANTHER" id="PTHR43011">
    <property type="entry name" value="IRON-SULFUR CLUSTER ASSEMBLY 2 HOMOLOG, MITOCHONDRIAL"/>
    <property type="match status" value="1"/>
</dbReference>
<dbReference type="InterPro" id="IPR000361">
    <property type="entry name" value="ATAP_core_dom"/>
</dbReference>
<dbReference type="GO" id="GO:0051539">
    <property type="term" value="F:4 iron, 4 sulfur cluster binding"/>
    <property type="evidence" value="ECO:0007669"/>
    <property type="project" value="TreeGrafter"/>
</dbReference>
<dbReference type="GO" id="GO:0020037">
    <property type="term" value="F:heme binding"/>
    <property type="evidence" value="ECO:0007669"/>
    <property type="project" value="InterPro"/>
</dbReference>
<evidence type="ECO:0000256" key="1">
    <source>
        <dbReference type="ARBA" id="ARBA00004173"/>
    </source>
</evidence>
<dbReference type="GO" id="GO:0016226">
    <property type="term" value="P:iron-sulfur cluster assembly"/>
    <property type="evidence" value="ECO:0007669"/>
    <property type="project" value="InterPro"/>
</dbReference>
<evidence type="ECO:0000313" key="13">
    <source>
        <dbReference type="Proteomes" id="UP001381693"/>
    </source>
</evidence>
<feature type="domain" description="Cytochrome c" evidence="11">
    <location>
        <begin position="16"/>
        <end position="103"/>
    </location>
</feature>
<reference evidence="12 13" key="1">
    <citation type="submission" date="2023-11" db="EMBL/GenBank/DDBJ databases">
        <title>Halocaridina rubra genome assembly.</title>
        <authorList>
            <person name="Smith C."/>
        </authorList>
    </citation>
    <scope>NUCLEOTIDE SEQUENCE [LARGE SCALE GENOMIC DNA]</scope>
    <source>
        <strain evidence="12">EP-1</strain>
        <tissue evidence="12">Whole</tissue>
    </source>
</reference>
<evidence type="ECO:0000256" key="2">
    <source>
        <dbReference type="ARBA" id="ARBA00006718"/>
    </source>
</evidence>
<protein>
    <recommendedName>
        <fullName evidence="7">Iron-sulfur cluster assembly 2 homolog, mitochondrial</fullName>
    </recommendedName>
    <alternativeName>
        <fullName evidence="8">HESB-like domain-containing protein 1</fullName>
    </alternativeName>
</protein>
<dbReference type="PROSITE" id="PS51007">
    <property type="entry name" value="CYTC"/>
    <property type="match status" value="1"/>
</dbReference>
<dbReference type="Pfam" id="PF01521">
    <property type="entry name" value="Fe-S_biosyn"/>
    <property type="match status" value="1"/>
</dbReference>
<evidence type="ECO:0000256" key="4">
    <source>
        <dbReference type="ARBA" id="ARBA00023004"/>
    </source>
</evidence>
<proteinExistence type="inferred from homology"/>
<evidence type="ECO:0000256" key="10">
    <source>
        <dbReference type="PROSITE-ProRule" id="PRU00433"/>
    </source>
</evidence>
<dbReference type="InterPro" id="IPR016092">
    <property type="entry name" value="ATAP"/>
</dbReference>
<evidence type="ECO:0000313" key="12">
    <source>
        <dbReference type="EMBL" id="KAK7082535.1"/>
    </source>
</evidence>
<comment type="subcellular location">
    <subcellularLocation>
        <location evidence="1">Mitochondrion</location>
    </subcellularLocation>
</comment>
<dbReference type="GO" id="GO:0051537">
    <property type="term" value="F:2 iron, 2 sulfur cluster binding"/>
    <property type="evidence" value="ECO:0007669"/>
    <property type="project" value="TreeGrafter"/>
</dbReference>
<keyword evidence="3 10" id="KW-0479">Metal-binding</keyword>
<dbReference type="InterPro" id="IPR035903">
    <property type="entry name" value="HesB-like_dom_sf"/>
</dbReference>
<dbReference type="GO" id="GO:0005506">
    <property type="term" value="F:iron ion binding"/>
    <property type="evidence" value="ECO:0007669"/>
    <property type="project" value="TreeGrafter"/>
</dbReference>
<gene>
    <name evidence="12" type="primary">ISCA2</name>
    <name evidence="12" type="ORF">SK128_023091</name>
</gene>
<dbReference type="Proteomes" id="UP001381693">
    <property type="component" value="Unassembled WGS sequence"/>
</dbReference>
<evidence type="ECO:0000256" key="6">
    <source>
        <dbReference type="ARBA" id="ARBA00057540"/>
    </source>
</evidence>
<evidence type="ECO:0000256" key="7">
    <source>
        <dbReference type="ARBA" id="ARBA00073313"/>
    </source>
</evidence>
<comment type="subunit">
    <text evidence="9">Heterotetramer; forms a dimer of dimers with IBA57. Interacts with [2Fe-2S]-ISCA2 forming the heterodimer [2Fe- 2S]-ISCA2-IBA57 complex; [2Fe-2S] cluster binding is absolutely required to promote the complex formation.</text>
</comment>
<dbReference type="Gene3D" id="2.60.300.12">
    <property type="entry name" value="HesB-like domain"/>
    <property type="match status" value="1"/>
</dbReference>